<reference evidence="3" key="1">
    <citation type="submission" date="2013-06" db="EMBL/GenBank/DDBJ databases">
        <authorList>
            <person name="Zhao Q."/>
        </authorList>
    </citation>
    <scope>NUCLEOTIDE SEQUENCE</scope>
    <source>
        <strain evidence="3">cv. W1943</strain>
    </source>
</reference>
<proteinExistence type="predicted"/>
<protein>
    <submittedName>
        <fullName evidence="2">Uncharacterized protein</fullName>
    </submittedName>
</protein>
<dbReference type="Gramene" id="ORUFI08G19140.1">
    <property type="protein sequence ID" value="ORUFI08G19140.1"/>
    <property type="gene ID" value="ORUFI08G19140"/>
</dbReference>
<feature type="region of interest" description="Disordered" evidence="1">
    <location>
        <begin position="75"/>
        <end position="123"/>
    </location>
</feature>
<sequence>MANGGAELVPLFRLRPRFLGAGRLLTSRMSSPPDCPPPPVASHPRRLLPAPAASTAAPSSRGAAACSCAQATAAWGHRRSLPRRPPLPLLSANACVPLAQDKREKDKEEREEREKESREDKNI</sequence>
<organism evidence="2 3">
    <name type="scientific">Oryza rufipogon</name>
    <name type="common">Brownbeard rice</name>
    <name type="synonym">Asian wild rice</name>
    <dbReference type="NCBI Taxonomy" id="4529"/>
    <lineage>
        <taxon>Eukaryota</taxon>
        <taxon>Viridiplantae</taxon>
        <taxon>Streptophyta</taxon>
        <taxon>Embryophyta</taxon>
        <taxon>Tracheophyta</taxon>
        <taxon>Spermatophyta</taxon>
        <taxon>Magnoliopsida</taxon>
        <taxon>Liliopsida</taxon>
        <taxon>Poales</taxon>
        <taxon>Poaceae</taxon>
        <taxon>BOP clade</taxon>
        <taxon>Oryzoideae</taxon>
        <taxon>Oryzeae</taxon>
        <taxon>Oryzinae</taxon>
        <taxon>Oryza</taxon>
    </lineage>
</organism>
<dbReference type="HOGENOM" id="CLU_2019013_0_0_1"/>
<feature type="compositionally biased region" description="Low complexity" evidence="1">
    <location>
        <begin position="47"/>
        <end position="63"/>
    </location>
</feature>
<evidence type="ECO:0000313" key="2">
    <source>
        <dbReference type="EnsemblPlants" id="ORUFI08G19140.1"/>
    </source>
</evidence>
<feature type="compositionally biased region" description="Basic and acidic residues" evidence="1">
    <location>
        <begin position="100"/>
        <end position="123"/>
    </location>
</feature>
<dbReference type="EnsemblPlants" id="ORUFI08G19140.1">
    <property type="protein sequence ID" value="ORUFI08G19140.1"/>
    <property type="gene ID" value="ORUFI08G19140"/>
</dbReference>
<keyword evidence="3" id="KW-1185">Reference proteome</keyword>
<dbReference type="AlphaFoldDB" id="A0A0E0QJX5"/>
<feature type="region of interest" description="Disordered" evidence="1">
    <location>
        <begin position="25"/>
        <end position="63"/>
    </location>
</feature>
<name>A0A0E0QJX5_ORYRU</name>
<evidence type="ECO:0000313" key="3">
    <source>
        <dbReference type="Proteomes" id="UP000008022"/>
    </source>
</evidence>
<dbReference type="Proteomes" id="UP000008022">
    <property type="component" value="Unassembled WGS sequence"/>
</dbReference>
<accession>A0A0E0QJX5</accession>
<evidence type="ECO:0000256" key="1">
    <source>
        <dbReference type="SAM" id="MobiDB-lite"/>
    </source>
</evidence>
<reference evidence="2" key="2">
    <citation type="submission" date="2015-06" db="UniProtKB">
        <authorList>
            <consortium name="EnsemblPlants"/>
        </authorList>
    </citation>
    <scope>IDENTIFICATION</scope>
</reference>